<sequence>MPDTLAHAALYQAANAFDTGLVSGQAGETANLGPTVVAIHDDGNMAQRRRARAVIGIVIYRHKKMHGAPSAP</sequence>
<evidence type="ECO:0000313" key="1">
    <source>
        <dbReference type="EMBL" id="GGO78827.1"/>
    </source>
</evidence>
<name>A0A918DRF0_9GAMM</name>
<reference evidence="1 2" key="1">
    <citation type="journal article" date="2014" name="Int. J. Syst. Evol. Microbiol.">
        <title>Complete genome sequence of Corynebacterium casei LMG S-19264T (=DSM 44701T), isolated from a smear-ripened cheese.</title>
        <authorList>
            <consortium name="US DOE Joint Genome Institute (JGI-PGF)"/>
            <person name="Walter F."/>
            <person name="Albersmeier A."/>
            <person name="Kalinowski J."/>
            <person name="Ruckert C."/>
        </authorList>
    </citation>
    <scope>NUCLEOTIDE SEQUENCE [LARGE SCALE GENOMIC DNA]</scope>
    <source>
        <strain evidence="1 2">CGMCC 1.7286</strain>
    </source>
</reference>
<dbReference type="Proteomes" id="UP000599578">
    <property type="component" value="Unassembled WGS sequence"/>
</dbReference>
<evidence type="ECO:0000313" key="2">
    <source>
        <dbReference type="Proteomes" id="UP000599578"/>
    </source>
</evidence>
<dbReference type="AlphaFoldDB" id="A0A918DRF0"/>
<keyword evidence="2" id="KW-1185">Reference proteome</keyword>
<proteinExistence type="predicted"/>
<accession>A0A918DRF0</accession>
<gene>
    <name evidence="1" type="ORF">GCM10011348_11690</name>
</gene>
<organism evidence="1 2">
    <name type="scientific">Marinobacterium nitratireducens</name>
    <dbReference type="NCBI Taxonomy" id="518897"/>
    <lineage>
        <taxon>Bacteria</taxon>
        <taxon>Pseudomonadati</taxon>
        <taxon>Pseudomonadota</taxon>
        <taxon>Gammaproteobacteria</taxon>
        <taxon>Oceanospirillales</taxon>
        <taxon>Oceanospirillaceae</taxon>
        <taxon>Marinobacterium</taxon>
    </lineage>
</organism>
<dbReference type="EMBL" id="BMLT01000002">
    <property type="protein sequence ID" value="GGO78827.1"/>
    <property type="molecule type" value="Genomic_DNA"/>
</dbReference>
<comment type="caution">
    <text evidence="1">The sequence shown here is derived from an EMBL/GenBank/DDBJ whole genome shotgun (WGS) entry which is preliminary data.</text>
</comment>
<protein>
    <submittedName>
        <fullName evidence="1">Uncharacterized protein</fullName>
    </submittedName>
</protein>